<dbReference type="EMBL" id="CP072425">
    <property type="protein sequence ID" value="QTL36066.1"/>
    <property type="molecule type" value="Genomic_DNA"/>
</dbReference>
<proteinExistence type="predicted"/>
<evidence type="ECO:0008006" key="3">
    <source>
        <dbReference type="Google" id="ProtNLM"/>
    </source>
</evidence>
<name>A0ABX7V5A8_9GAMM</name>
<evidence type="ECO:0000313" key="1">
    <source>
        <dbReference type="EMBL" id="QTL36066.1"/>
    </source>
</evidence>
<accession>A0ABX7V5A8</accession>
<keyword evidence="2" id="KW-1185">Reference proteome</keyword>
<gene>
    <name evidence="1" type="ORF">J5X90_03175</name>
</gene>
<protein>
    <recommendedName>
        <fullName evidence="3">Transposase InsH N-terminal domain-containing protein</fullName>
    </recommendedName>
</protein>
<sequence length="43" mass="5171">MEAWYENPYWEYFCGVQFSSHELPCMVELHDVAFSAPNRRARC</sequence>
<organism evidence="1 2">
    <name type="scientific">Pseudoalteromonas viridis</name>
    <dbReference type="NCBI Taxonomy" id="339617"/>
    <lineage>
        <taxon>Bacteria</taxon>
        <taxon>Pseudomonadati</taxon>
        <taxon>Pseudomonadota</taxon>
        <taxon>Gammaproteobacteria</taxon>
        <taxon>Alteromonadales</taxon>
        <taxon>Pseudoalteromonadaceae</taxon>
        <taxon>Pseudoalteromonas</taxon>
    </lineage>
</organism>
<evidence type="ECO:0000313" key="2">
    <source>
        <dbReference type="Proteomes" id="UP000665025"/>
    </source>
</evidence>
<dbReference type="Proteomes" id="UP000665025">
    <property type="component" value="Chromosome 1"/>
</dbReference>
<reference evidence="1 2" key="1">
    <citation type="submission" date="2021-03" db="EMBL/GenBank/DDBJ databases">
        <title>Complete Genome of Pseudoalteromonas viridis Strain BBR56, a new biocontrol bacterial candidate.</title>
        <authorList>
            <person name="Handayani D.P."/>
            <person name="Isnansetyo A."/>
            <person name="Istiqomah I."/>
            <person name="Jumina J."/>
        </authorList>
    </citation>
    <scope>NUCLEOTIDE SEQUENCE [LARGE SCALE GENOMIC DNA]</scope>
    <source>
        <strain evidence="1 2">BBR56</strain>
    </source>
</reference>